<proteinExistence type="predicted"/>
<sequence>MALASQALHDAQLDLWQTTFAYVKSMALKSAIDLGIAETIQHHGGGANLSQIATRAMVPPAKIPCLSRLMRVLTATGVFSTQQAGIAICGEELLYTLTPMSRLLVGSRNQVPFSTLVLQPSAFSSLLELGGWLRRELPQPCLFQLGNGHTLWELADSDPAFSALFNDAMSSDTELIMDVVVNELGEALFHGVDSLIDVAGGHGAAAHAILKAFPHLKCSVLDLGHVVSDAPKDTGVHYIAGNMFETVPPASMIFLKSVLHDWGHEECVKILKNCKEAIPPRDQGGKVVILDIVVGAGQSGKKSREMQVVFDLFLMSINGAERDENQWKKIFFEAGFRDYKITPVLGVRSIIEVYP</sequence>
<evidence type="ECO:0008006" key="9">
    <source>
        <dbReference type="Google" id="ProtNLM"/>
    </source>
</evidence>
<name>A0A8T0PJ82_PANVG</name>
<dbReference type="AlphaFoldDB" id="A0A8T0PJ82"/>
<keyword evidence="2" id="KW-0808">Transferase</keyword>
<dbReference type="GO" id="GO:0008171">
    <property type="term" value="F:O-methyltransferase activity"/>
    <property type="evidence" value="ECO:0007669"/>
    <property type="project" value="InterPro"/>
</dbReference>
<keyword evidence="8" id="KW-1185">Reference proteome</keyword>
<dbReference type="Gene3D" id="1.10.10.10">
    <property type="entry name" value="Winged helix-like DNA-binding domain superfamily/Winged helix DNA-binding domain"/>
    <property type="match status" value="1"/>
</dbReference>
<evidence type="ECO:0000256" key="1">
    <source>
        <dbReference type="ARBA" id="ARBA00022603"/>
    </source>
</evidence>
<dbReference type="InterPro" id="IPR036390">
    <property type="entry name" value="WH_DNA-bd_sf"/>
</dbReference>
<dbReference type="GO" id="GO:0008757">
    <property type="term" value="F:S-adenosylmethionine-dependent methyltransferase activity"/>
    <property type="evidence" value="ECO:0007669"/>
    <property type="project" value="UniProtKB-ARBA"/>
</dbReference>
<dbReference type="SUPFAM" id="SSF53335">
    <property type="entry name" value="S-adenosyl-L-methionine-dependent methyltransferases"/>
    <property type="match status" value="1"/>
</dbReference>
<dbReference type="SUPFAM" id="SSF46785">
    <property type="entry name" value="Winged helix' DNA-binding domain"/>
    <property type="match status" value="1"/>
</dbReference>
<reference evidence="7" key="1">
    <citation type="submission" date="2020-05" db="EMBL/GenBank/DDBJ databases">
        <title>WGS assembly of Panicum virgatum.</title>
        <authorList>
            <person name="Lovell J.T."/>
            <person name="Jenkins J."/>
            <person name="Shu S."/>
            <person name="Juenger T.E."/>
            <person name="Schmutz J."/>
        </authorList>
    </citation>
    <scope>NUCLEOTIDE SEQUENCE</scope>
    <source>
        <strain evidence="7">AP13</strain>
    </source>
</reference>
<comment type="caution">
    <text evidence="7">The sequence shown here is derived from an EMBL/GenBank/DDBJ whole genome shotgun (WGS) entry which is preliminary data.</text>
</comment>
<dbReference type="GO" id="GO:0046983">
    <property type="term" value="F:protein dimerization activity"/>
    <property type="evidence" value="ECO:0007669"/>
    <property type="project" value="InterPro"/>
</dbReference>
<dbReference type="Gene3D" id="3.40.50.150">
    <property type="entry name" value="Vaccinia Virus protein VP39"/>
    <property type="match status" value="1"/>
</dbReference>
<dbReference type="SMR" id="A0A8T0PJ82"/>
<dbReference type="PROSITE" id="PS51683">
    <property type="entry name" value="SAM_OMT_II"/>
    <property type="match status" value="1"/>
</dbReference>
<dbReference type="InterPro" id="IPR016461">
    <property type="entry name" value="COMT-like"/>
</dbReference>
<dbReference type="PIRSF" id="PIRSF005739">
    <property type="entry name" value="O-mtase"/>
    <property type="match status" value="1"/>
</dbReference>
<evidence type="ECO:0000259" key="5">
    <source>
        <dbReference type="Pfam" id="PF00891"/>
    </source>
</evidence>
<gene>
    <name evidence="7" type="ORF">PVAP13_8KG265500</name>
</gene>
<dbReference type="EMBL" id="CM029051">
    <property type="protein sequence ID" value="KAG2562241.1"/>
    <property type="molecule type" value="Genomic_DNA"/>
</dbReference>
<dbReference type="InterPro" id="IPR029063">
    <property type="entry name" value="SAM-dependent_MTases_sf"/>
</dbReference>
<evidence type="ECO:0000313" key="8">
    <source>
        <dbReference type="Proteomes" id="UP000823388"/>
    </source>
</evidence>
<dbReference type="PANTHER" id="PTHR11746">
    <property type="entry name" value="O-METHYLTRANSFERASE"/>
    <property type="match status" value="1"/>
</dbReference>
<dbReference type="Pfam" id="PF08100">
    <property type="entry name" value="Dimerisation"/>
    <property type="match status" value="1"/>
</dbReference>
<dbReference type="InterPro" id="IPR001077">
    <property type="entry name" value="COMT_C"/>
</dbReference>
<dbReference type="GO" id="GO:0032259">
    <property type="term" value="P:methylation"/>
    <property type="evidence" value="ECO:0007669"/>
    <property type="project" value="UniProtKB-KW"/>
</dbReference>
<keyword evidence="3" id="KW-0949">S-adenosyl-L-methionine</keyword>
<keyword evidence="1" id="KW-0489">Methyltransferase</keyword>
<evidence type="ECO:0000256" key="3">
    <source>
        <dbReference type="ARBA" id="ARBA00022691"/>
    </source>
</evidence>
<feature type="active site" description="Proton acceptor" evidence="4">
    <location>
        <position position="260"/>
    </location>
</feature>
<feature type="domain" description="O-methyltransferase C-terminal" evidence="5">
    <location>
        <begin position="128"/>
        <end position="337"/>
    </location>
</feature>
<evidence type="ECO:0000313" key="7">
    <source>
        <dbReference type="EMBL" id="KAG2562241.1"/>
    </source>
</evidence>
<accession>A0A8T0PJ82</accession>
<evidence type="ECO:0000256" key="2">
    <source>
        <dbReference type="ARBA" id="ARBA00022679"/>
    </source>
</evidence>
<dbReference type="InterPro" id="IPR036388">
    <property type="entry name" value="WH-like_DNA-bd_sf"/>
</dbReference>
<evidence type="ECO:0000259" key="6">
    <source>
        <dbReference type="Pfam" id="PF08100"/>
    </source>
</evidence>
<dbReference type="Proteomes" id="UP000823388">
    <property type="component" value="Chromosome 8K"/>
</dbReference>
<dbReference type="FunFam" id="3.40.50.150:FF:000057">
    <property type="entry name" value="O-methyltransferase ZRP4"/>
    <property type="match status" value="1"/>
</dbReference>
<dbReference type="Pfam" id="PF00891">
    <property type="entry name" value="Methyltransf_2"/>
    <property type="match status" value="1"/>
</dbReference>
<dbReference type="InterPro" id="IPR012967">
    <property type="entry name" value="COMT_dimerisation"/>
</dbReference>
<dbReference type="OrthoDB" id="757282at2759"/>
<feature type="domain" description="O-methyltransferase dimerisation" evidence="6">
    <location>
        <begin position="16"/>
        <end position="106"/>
    </location>
</feature>
<evidence type="ECO:0000256" key="4">
    <source>
        <dbReference type="PIRSR" id="PIRSR005739-1"/>
    </source>
</evidence>
<protein>
    <recommendedName>
        <fullName evidence="9">O-methyltransferase ZRP4</fullName>
    </recommendedName>
</protein>
<organism evidence="7 8">
    <name type="scientific">Panicum virgatum</name>
    <name type="common">Blackwell switchgrass</name>
    <dbReference type="NCBI Taxonomy" id="38727"/>
    <lineage>
        <taxon>Eukaryota</taxon>
        <taxon>Viridiplantae</taxon>
        <taxon>Streptophyta</taxon>
        <taxon>Embryophyta</taxon>
        <taxon>Tracheophyta</taxon>
        <taxon>Spermatophyta</taxon>
        <taxon>Magnoliopsida</taxon>
        <taxon>Liliopsida</taxon>
        <taxon>Poales</taxon>
        <taxon>Poaceae</taxon>
        <taxon>PACMAD clade</taxon>
        <taxon>Panicoideae</taxon>
        <taxon>Panicodae</taxon>
        <taxon>Paniceae</taxon>
        <taxon>Panicinae</taxon>
        <taxon>Panicum</taxon>
        <taxon>Panicum sect. Hiantes</taxon>
    </lineage>
</organism>